<accession>A0ABW5U4W8</accession>
<evidence type="ECO:0000313" key="1">
    <source>
        <dbReference type="EMBL" id="MFD2739944.1"/>
    </source>
</evidence>
<dbReference type="SUPFAM" id="SSF55298">
    <property type="entry name" value="YjgF-like"/>
    <property type="match status" value="1"/>
</dbReference>
<evidence type="ECO:0000313" key="2">
    <source>
        <dbReference type="Proteomes" id="UP001597474"/>
    </source>
</evidence>
<protein>
    <submittedName>
        <fullName evidence="1">RidA family protein</fullName>
        <ecNumber evidence="1">3.5.-.-</ecNumber>
    </submittedName>
</protein>
<dbReference type="RefSeq" id="WP_386374033.1">
    <property type="nucleotide sequence ID" value="NZ_JBHUMP010000007.1"/>
</dbReference>
<dbReference type="InterPro" id="IPR035959">
    <property type="entry name" value="RutC-like_sf"/>
</dbReference>
<reference evidence="2" key="1">
    <citation type="journal article" date="2019" name="Int. J. Syst. Evol. Microbiol.">
        <title>The Global Catalogue of Microorganisms (GCM) 10K type strain sequencing project: providing services to taxonomists for standard genome sequencing and annotation.</title>
        <authorList>
            <consortium name="The Broad Institute Genomics Platform"/>
            <consortium name="The Broad Institute Genome Sequencing Center for Infectious Disease"/>
            <person name="Wu L."/>
            <person name="Ma J."/>
        </authorList>
    </citation>
    <scope>NUCLEOTIDE SEQUENCE [LARGE SCALE GENOMIC DNA]</scope>
    <source>
        <strain evidence="2">TISTR 2562</strain>
    </source>
</reference>
<dbReference type="EMBL" id="JBHUMP010000007">
    <property type="protein sequence ID" value="MFD2739944.1"/>
    <property type="molecule type" value="Genomic_DNA"/>
</dbReference>
<dbReference type="GO" id="GO:0016787">
    <property type="term" value="F:hydrolase activity"/>
    <property type="evidence" value="ECO:0007669"/>
    <property type="project" value="UniProtKB-KW"/>
</dbReference>
<organism evidence="1 2">
    <name type="scientific">Sulfitobacter aestuarii</name>
    <dbReference type="NCBI Taxonomy" id="2161676"/>
    <lineage>
        <taxon>Bacteria</taxon>
        <taxon>Pseudomonadati</taxon>
        <taxon>Pseudomonadota</taxon>
        <taxon>Alphaproteobacteria</taxon>
        <taxon>Rhodobacterales</taxon>
        <taxon>Roseobacteraceae</taxon>
        <taxon>Sulfitobacter</taxon>
    </lineage>
</organism>
<dbReference type="PANTHER" id="PTHR43857:SF1">
    <property type="entry name" value="YJGH FAMILY PROTEIN"/>
    <property type="match status" value="1"/>
</dbReference>
<comment type="caution">
    <text evidence="1">The sequence shown here is derived from an EMBL/GenBank/DDBJ whole genome shotgun (WGS) entry which is preliminary data.</text>
</comment>
<keyword evidence="2" id="KW-1185">Reference proteome</keyword>
<dbReference type="EC" id="3.5.-.-" evidence="1"/>
<dbReference type="CDD" id="cd00448">
    <property type="entry name" value="YjgF_YER057c_UK114_family"/>
    <property type="match status" value="1"/>
</dbReference>
<name>A0ABW5U4W8_9RHOB</name>
<keyword evidence="1" id="KW-0378">Hydrolase</keyword>
<gene>
    <name evidence="1" type="ORF">ACFSUD_10215</name>
</gene>
<proteinExistence type="predicted"/>
<sequence>MAHRIIQPDGWVPAKGYANGMMSADGHLFIGGQIGWTGAQIFEAKEFIGQMKQALRNVRDIVEAAGGRVEDITRMTWYVTDKKEYLAAQGDVGRAYREVLGRHFPAMAMVVVADLIEDEAKIEIEADAVIQPR</sequence>
<dbReference type="Proteomes" id="UP001597474">
    <property type="component" value="Unassembled WGS sequence"/>
</dbReference>
<dbReference type="InterPro" id="IPR006175">
    <property type="entry name" value="YjgF/YER057c/UK114"/>
</dbReference>
<dbReference type="PANTHER" id="PTHR43857">
    <property type="entry name" value="BLR7761 PROTEIN"/>
    <property type="match status" value="1"/>
</dbReference>
<dbReference type="Gene3D" id="3.30.1330.40">
    <property type="entry name" value="RutC-like"/>
    <property type="match status" value="1"/>
</dbReference>
<dbReference type="Pfam" id="PF01042">
    <property type="entry name" value="Ribonuc_L-PSP"/>
    <property type="match status" value="1"/>
</dbReference>